<keyword evidence="2" id="KW-0378">Hydrolase</keyword>
<dbReference type="AlphaFoldDB" id="A0A5D4S208"/>
<proteinExistence type="predicted"/>
<dbReference type="SUPFAM" id="SSF53474">
    <property type="entry name" value="alpha/beta-Hydrolases"/>
    <property type="match status" value="1"/>
</dbReference>
<dbReference type="Proteomes" id="UP000322997">
    <property type="component" value="Unassembled WGS sequence"/>
</dbReference>
<evidence type="ECO:0000313" key="2">
    <source>
        <dbReference type="EMBL" id="TYS56178.1"/>
    </source>
</evidence>
<sequence length="117" mass="13063">MITMEDAAGWVKEYMDEQGWESAAIIGHSLGGAIGLSTTSFHPDRVDKLVLLDIGFARIERFPVSMFGTTGYFLPIISGLHRLSGPRFLGQDGGKIQFQCKNRRRNGITDLKPRTHR</sequence>
<dbReference type="EMBL" id="VTEQ01000001">
    <property type="protein sequence ID" value="TYS56178.1"/>
    <property type="molecule type" value="Genomic_DNA"/>
</dbReference>
<dbReference type="PRINTS" id="PR00111">
    <property type="entry name" value="ABHYDROLASE"/>
</dbReference>
<protein>
    <submittedName>
        <fullName evidence="2">Alpha/beta fold hydrolase</fullName>
    </submittedName>
</protein>
<accession>A0A5D4S208</accession>
<gene>
    <name evidence="2" type="ORF">FZC83_00965</name>
</gene>
<evidence type="ECO:0000313" key="3">
    <source>
        <dbReference type="Proteomes" id="UP000322997"/>
    </source>
</evidence>
<dbReference type="InterPro" id="IPR029058">
    <property type="entry name" value="AB_hydrolase_fold"/>
</dbReference>
<dbReference type="Gene3D" id="3.40.50.1820">
    <property type="entry name" value="alpha/beta hydrolase"/>
    <property type="match status" value="1"/>
</dbReference>
<comment type="caution">
    <text evidence="2">The sequence shown here is derived from an EMBL/GenBank/DDBJ whole genome shotgun (WGS) entry which is preliminary data.</text>
</comment>
<name>A0A5D4S208_9BACI</name>
<reference evidence="2 3" key="1">
    <citation type="submission" date="2019-08" db="EMBL/GenBank/DDBJ databases">
        <title>Bacillus genomes from the desert of Cuatro Cienegas, Coahuila.</title>
        <authorList>
            <person name="Olmedo-Alvarez G."/>
        </authorList>
    </citation>
    <scope>NUCLEOTIDE SEQUENCE [LARGE SCALE GENOMIC DNA]</scope>
    <source>
        <strain evidence="2 3">CH108_3D</strain>
    </source>
</reference>
<dbReference type="RefSeq" id="WP_079516143.1">
    <property type="nucleotide sequence ID" value="NZ_CP197480.1"/>
</dbReference>
<evidence type="ECO:0000259" key="1">
    <source>
        <dbReference type="Pfam" id="PF00561"/>
    </source>
</evidence>
<feature type="domain" description="AB hydrolase-1" evidence="1">
    <location>
        <begin position="4"/>
        <end position="54"/>
    </location>
</feature>
<organism evidence="2 3">
    <name type="scientific">Rossellomorea marisflavi</name>
    <dbReference type="NCBI Taxonomy" id="189381"/>
    <lineage>
        <taxon>Bacteria</taxon>
        <taxon>Bacillati</taxon>
        <taxon>Bacillota</taxon>
        <taxon>Bacilli</taxon>
        <taxon>Bacillales</taxon>
        <taxon>Bacillaceae</taxon>
        <taxon>Rossellomorea</taxon>
    </lineage>
</organism>
<dbReference type="GO" id="GO:0016787">
    <property type="term" value="F:hydrolase activity"/>
    <property type="evidence" value="ECO:0007669"/>
    <property type="project" value="UniProtKB-KW"/>
</dbReference>
<dbReference type="InterPro" id="IPR000073">
    <property type="entry name" value="AB_hydrolase_1"/>
</dbReference>
<dbReference type="Pfam" id="PF00561">
    <property type="entry name" value="Abhydrolase_1"/>
    <property type="match status" value="1"/>
</dbReference>